<dbReference type="InterPro" id="IPR021146">
    <property type="entry name" value="Phage_gp6-like_head-tail"/>
</dbReference>
<dbReference type="Pfam" id="PF05135">
    <property type="entry name" value="Phage_connect_1"/>
    <property type="match status" value="1"/>
</dbReference>
<gene>
    <name evidence="1" type="ORF">SAMN06297251_10576</name>
</gene>
<evidence type="ECO:0000313" key="1">
    <source>
        <dbReference type="EMBL" id="SMC64046.1"/>
    </source>
</evidence>
<evidence type="ECO:0000313" key="2">
    <source>
        <dbReference type="Proteomes" id="UP000192656"/>
    </source>
</evidence>
<sequence>MACPIFSKGVSVTLTDLGGGEPPVTLSEVKSWCRIERDDEDATLTLLMRAASETVEAALDVALFRRSFRLVLSHTPDCGRIALAKGPVVSVTRVSAYDTAGAETVFDAQTTIRIEPGGMALQFDPTVLAAGAGGITMEFEAGPAPSEVSAEIKRAILAVIATFYEARSMLGSGRDRSDEGASPGMAGLVQGRRRVRLL</sequence>
<dbReference type="Proteomes" id="UP000192656">
    <property type="component" value="Unassembled WGS sequence"/>
</dbReference>
<dbReference type="InterPro" id="IPR011738">
    <property type="entry name" value="Phage_CHP"/>
</dbReference>
<protein>
    <recommendedName>
        <fullName evidence="3">Phage gp6-like head-tail connector protein</fullName>
    </recommendedName>
</protein>
<name>A0A1W2ATM2_9HYPH</name>
<organism evidence="1 2">
    <name type="scientific">Fulvimarina manganoxydans</name>
    <dbReference type="NCBI Taxonomy" id="937218"/>
    <lineage>
        <taxon>Bacteria</taxon>
        <taxon>Pseudomonadati</taxon>
        <taxon>Pseudomonadota</taxon>
        <taxon>Alphaproteobacteria</taxon>
        <taxon>Hyphomicrobiales</taxon>
        <taxon>Aurantimonadaceae</taxon>
        <taxon>Fulvimarina</taxon>
    </lineage>
</organism>
<dbReference type="NCBIfam" id="TIGR02215">
    <property type="entry name" value="phage_chp_gp8"/>
    <property type="match status" value="1"/>
</dbReference>
<dbReference type="InterPro" id="IPR006450">
    <property type="entry name" value="Phage_HK97_gp6-like"/>
</dbReference>
<dbReference type="AlphaFoldDB" id="A0A1W2ATM2"/>
<accession>A0A1W2ATM2</accession>
<dbReference type="EMBL" id="FWXR01000005">
    <property type="protein sequence ID" value="SMC64046.1"/>
    <property type="molecule type" value="Genomic_DNA"/>
</dbReference>
<dbReference type="STRING" id="937218.SAMN06297251_10576"/>
<dbReference type="CDD" id="cd08054">
    <property type="entry name" value="gp6"/>
    <property type="match status" value="1"/>
</dbReference>
<evidence type="ECO:0008006" key="3">
    <source>
        <dbReference type="Google" id="ProtNLM"/>
    </source>
</evidence>
<dbReference type="Gene3D" id="1.10.3230.30">
    <property type="entry name" value="Phage gp6-like head-tail connector protein"/>
    <property type="match status" value="1"/>
</dbReference>
<proteinExistence type="predicted"/>
<reference evidence="1 2" key="1">
    <citation type="submission" date="2017-04" db="EMBL/GenBank/DDBJ databases">
        <authorList>
            <person name="Afonso C.L."/>
            <person name="Miller P.J."/>
            <person name="Scott M.A."/>
            <person name="Spackman E."/>
            <person name="Goraichik I."/>
            <person name="Dimitrov K.M."/>
            <person name="Suarez D.L."/>
            <person name="Swayne D.E."/>
        </authorList>
    </citation>
    <scope>NUCLEOTIDE SEQUENCE [LARGE SCALE GENOMIC DNA]</scope>
    <source>
        <strain evidence="1 2">CGMCC 1.10972</strain>
    </source>
</reference>
<keyword evidence="2" id="KW-1185">Reference proteome</keyword>
<dbReference type="NCBIfam" id="TIGR01560">
    <property type="entry name" value="put_DNA_pack"/>
    <property type="match status" value="1"/>
</dbReference>